<dbReference type="GO" id="GO:0006744">
    <property type="term" value="P:ubiquinone biosynthetic process"/>
    <property type="evidence" value="ECO:0007669"/>
    <property type="project" value="TreeGrafter"/>
</dbReference>
<dbReference type="Proteomes" id="UP001194580">
    <property type="component" value="Unassembled WGS sequence"/>
</dbReference>
<name>A0AAD4D1Q3_9FUNG</name>
<comment type="caution">
    <text evidence="7">The sequence shown here is derived from an EMBL/GenBank/DDBJ whole genome shotgun (WGS) entry which is preliminary data.</text>
</comment>
<keyword evidence="8" id="KW-1185">Reference proteome</keyword>
<dbReference type="GO" id="GO:1990234">
    <property type="term" value="C:transferase complex"/>
    <property type="evidence" value="ECO:0007669"/>
    <property type="project" value="TreeGrafter"/>
</dbReference>
<dbReference type="InterPro" id="IPR000092">
    <property type="entry name" value="Polyprenyl_synt"/>
</dbReference>
<comment type="similarity">
    <text evidence="2">Belongs to the FPP/GGPP synthase family.</text>
</comment>
<evidence type="ECO:0000256" key="5">
    <source>
        <dbReference type="ARBA" id="ARBA00022842"/>
    </source>
</evidence>
<evidence type="ECO:0000256" key="6">
    <source>
        <dbReference type="ARBA" id="ARBA00023229"/>
    </source>
</evidence>
<protein>
    <submittedName>
        <fullName evidence="7">Coq1 putative hexaprenyl diphosphate synthase</fullName>
    </submittedName>
</protein>
<proteinExistence type="inferred from homology"/>
<comment type="cofactor">
    <cofactor evidence="1">
        <name>Mg(2+)</name>
        <dbReference type="ChEBI" id="CHEBI:18420"/>
    </cofactor>
</comment>
<evidence type="ECO:0000256" key="4">
    <source>
        <dbReference type="ARBA" id="ARBA00022723"/>
    </source>
</evidence>
<accession>A0AAD4D1Q3</accession>
<dbReference type="Gene3D" id="1.10.600.10">
    <property type="entry name" value="Farnesyl Diphosphate Synthase"/>
    <property type="match status" value="1"/>
</dbReference>
<dbReference type="GO" id="GO:0008299">
    <property type="term" value="P:isoprenoid biosynthetic process"/>
    <property type="evidence" value="ECO:0007669"/>
    <property type="project" value="UniProtKB-KW"/>
</dbReference>
<dbReference type="InterPro" id="IPR008949">
    <property type="entry name" value="Isoprenoid_synthase_dom_sf"/>
</dbReference>
<feature type="non-terminal residue" evidence="7">
    <location>
        <position position="1"/>
    </location>
</feature>
<sequence length="111" mass="12256">LVDDMLDFTVSSDEFGKPAGADLKLGLATAPVLFAWEEYPELGKLIKRNFDQEGDVELAWDLVLKSQGLAQTRKLAQSHCQKAISALSQLPDSQAKTALIQLTEKVLDRKK</sequence>
<keyword evidence="3" id="KW-0808">Transferase</keyword>
<evidence type="ECO:0000256" key="3">
    <source>
        <dbReference type="ARBA" id="ARBA00022679"/>
    </source>
</evidence>
<organism evidence="7 8">
    <name type="scientific">Linnemannia exigua</name>
    <dbReference type="NCBI Taxonomy" id="604196"/>
    <lineage>
        <taxon>Eukaryota</taxon>
        <taxon>Fungi</taxon>
        <taxon>Fungi incertae sedis</taxon>
        <taxon>Mucoromycota</taxon>
        <taxon>Mortierellomycotina</taxon>
        <taxon>Mortierellomycetes</taxon>
        <taxon>Mortierellales</taxon>
        <taxon>Mortierellaceae</taxon>
        <taxon>Linnemannia</taxon>
    </lineage>
</organism>
<dbReference type="PANTHER" id="PTHR12001:SF69">
    <property type="entry name" value="ALL TRANS-POLYPRENYL-DIPHOSPHATE SYNTHASE PDSS1"/>
    <property type="match status" value="1"/>
</dbReference>
<keyword evidence="4" id="KW-0479">Metal-binding</keyword>
<dbReference type="GO" id="GO:0004659">
    <property type="term" value="F:prenyltransferase activity"/>
    <property type="evidence" value="ECO:0007669"/>
    <property type="project" value="InterPro"/>
</dbReference>
<evidence type="ECO:0000313" key="7">
    <source>
        <dbReference type="EMBL" id="KAG0253976.1"/>
    </source>
</evidence>
<dbReference type="PANTHER" id="PTHR12001">
    <property type="entry name" value="GERANYLGERANYL PYROPHOSPHATE SYNTHASE"/>
    <property type="match status" value="1"/>
</dbReference>
<dbReference type="EMBL" id="JAAAIL010002868">
    <property type="protein sequence ID" value="KAG0253976.1"/>
    <property type="molecule type" value="Genomic_DNA"/>
</dbReference>
<evidence type="ECO:0000313" key="8">
    <source>
        <dbReference type="Proteomes" id="UP001194580"/>
    </source>
</evidence>
<evidence type="ECO:0000256" key="2">
    <source>
        <dbReference type="ARBA" id="ARBA00006706"/>
    </source>
</evidence>
<dbReference type="GO" id="GO:0046872">
    <property type="term" value="F:metal ion binding"/>
    <property type="evidence" value="ECO:0007669"/>
    <property type="project" value="UniProtKB-KW"/>
</dbReference>
<gene>
    <name evidence="7" type="primary">COQ1_1</name>
    <name evidence="7" type="ORF">BGZ95_006163</name>
</gene>
<keyword evidence="6" id="KW-0414">Isoprene biosynthesis</keyword>
<dbReference type="SUPFAM" id="SSF48576">
    <property type="entry name" value="Terpenoid synthases"/>
    <property type="match status" value="1"/>
</dbReference>
<evidence type="ECO:0000256" key="1">
    <source>
        <dbReference type="ARBA" id="ARBA00001946"/>
    </source>
</evidence>
<reference evidence="7" key="1">
    <citation type="journal article" date="2020" name="Fungal Divers.">
        <title>Resolving the Mortierellaceae phylogeny through synthesis of multi-gene phylogenetics and phylogenomics.</title>
        <authorList>
            <person name="Vandepol N."/>
            <person name="Liber J."/>
            <person name="Desiro A."/>
            <person name="Na H."/>
            <person name="Kennedy M."/>
            <person name="Barry K."/>
            <person name="Grigoriev I.V."/>
            <person name="Miller A.N."/>
            <person name="O'Donnell K."/>
            <person name="Stajich J.E."/>
            <person name="Bonito G."/>
        </authorList>
    </citation>
    <scope>NUCLEOTIDE SEQUENCE</scope>
    <source>
        <strain evidence="7">NRRL 28262</strain>
    </source>
</reference>
<keyword evidence="5" id="KW-0460">Magnesium</keyword>
<dbReference type="Pfam" id="PF00348">
    <property type="entry name" value="polyprenyl_synt"/>
    <property type="match status" value="1"/>
</dbReference>
<dbReference type="AlphaFoldDB" id="A0AAD4D1Q3"/>